<sequence length="285" mass="29995">MADVDIVAEGLGFVEGPVWLGEDRLGLVSMSRGSVLILDRVGNIVDEYVTGGGPNGLAVGRDGALYVAQNGGLWAAESEAEPGVLVIRDNSVEYLAEGMGAPNDLLFGPDGRLWVTDSREAVDYENPESALPGRVWAIDPASGAAELVVEGPIFVNGIGFSADGNRLHLTETVFAHVTTYEVCDGRVDPLGILHTLRNAHPDGMAIDDLDRLWIATTSGDRVDVVDPAGDLVESYGLPPGSMPTNVCFGGPRGDEVYVTAAKAGALVRLRAHTSERGKRSTTSAQ</sequence>
<dbReference type="SUPFAM" id="SSF63829">
    <property type="entry name" value="Calcium-dependent phosphotriesterase"/>
    <property type="match status" value="1"/>
</dbReference>
<proteinExistence type="inferred from homology"/>
<dbReference type="Gene3D" id="2.120.10.30">
    <property type="entry name" value="TolB, C-terminal domain"/>
    <property type="match status" value="1"/>
</dbReference>
<accession>A0ABW9FTG8</accession>
<dbReference type="PRINTS" id="PR01790">
    <property type="entry name" value="SMP30FAMILY"/>
</dbReference>
<comment type="similarity">
    <text evidence="1">Belongs to the SMP-30/CGR1 family.</text>
</comment>
<organism evidence="4 5">
    <name type="scientific">Prescottella soli</name>
    <dbReference type="NCBI Taxonomy" id="1543852"/>
    <lineage>
        <taxon>Bacteria</taxon>
        <taxon>Bacillati</taxon>
        <taxon>Actinomycetota</taxon>
        <taxon>Actinomycetes</taxon>
        <taxon>Mycobacteriales</taxon>
        <taxon>Nocardiaceae</taxon>
        <taxon>Prescottella</taxon>
    </lineage>
</organism>
<evidence type="ECO:0000259" key="3">
    <source>
        <dbReference type="Pfam" id="PF08450"/>
    </source>
</evidence>
<name>A0ABW9FTG8_9NOCA</name>
<protein>
    <submittedName>
        <fullName evidence="4">SMP-30/gluconolactonase/LRE family protein</fullName>
    </submittedName>
</protein>
<evidence type="ECO:0000256" key="2">
    <source>
        <dbReference type="ARBA" id="ARBA00022801"/>
    </source>
</evidence>
<comment type="caution">
    <text evidence="4">The sequence shown here is derived from an EMBL/GenBank/DDBJ whole genome shotgun (WGS) entry which is preliminary data.</text>
</comment>
<evidence type="ECO:0000313" key="4">
    <source>
        <dbReference type="EMBL" id="MFM1728767.1"/>
    </source>
</evidence>
<feature type="domain" description="SMP-30/Gluconolactonase/LRE-like region" evidence="3">
    <location>
        <begin position="15"/>
        <end position="261"/>
    </location>
</feature>
<keyword evidence="5" id="KW-1185">Reference proteome</keyword>
<dbReference type="Proteomes" id="UP001629744">
    <property type="component" value="Unassembled WGS sequence"/>
</dbReference>
<dbReference type="PANTHER" id="PTHR47572:SF4">
    <property type="entry name" value="LACTONASE DRP35"/>
    <property type="match status" value="1"/>
</dbReference>
<dbReference type="RefSeq" id="WP_408586480.1">
    <property type="nucleotide sequence ID" value="NZ_JBDLNU010000002.1"/>
</dbReference>
<evidence type="ECO:0000313" key="5">
    <source>
        <dbReference type="Proteomes" id="UP001629744"/>
    </source>
</evidence>
<dbReference type="EMBL" id="JBDLNU010000002">
    <property type="protein sequence ID" value="MFM1728767.1"/>
    <property type="molecule type" value="Genomic_DNA"/>
</dbReference>
<dbReference type="InterPro" id="IPR005511">
    <property type="entry name" value="SMP-30"/>
</dbReference>
<dbReference type="InterPro" id="IPR013658">
    <property type="entry name" value="SGL"/>
</dbReference>
<dbReference type="Pfam" id="PF08450">
    <property type="entry name" value="SGL"/>
    <property type="match status" value="1"/>
</dbReference>
<evidence type="ECO:0000256" key="1">
    <source>
        <dbReference type="ARBA" id="ARBA00008853"/>
    </source>
</evidence>
<dbReference type="InterPro" id="IPR051262">
    <property type="entry name" value="SMP-30/CGR1_Lactonase"/>
</dbReference>
<reference evidence="4 5" key="1">
    <citation type="submission" date="2023-11" db="EMBL/GenBank/DDBJ databases">
        <authorList>
            <person name="Val-Calvo J."/>
            <person name="Scortti M."/>
            <person name="Vazquez-Boland J."/>
        </authorList>
    </citation>
    <scope>NUCLEOTIDE SEQUENCE [LARGE SCALE GENOMIC DNA]</scope>
    <source>
        <strain evidence="4 5">DSM 46662</strain>
    </source>
</reference>
<keyword evidence="2" id="KW-0378">Hydrolase</keyword>
<dbReference type="PANTHER" id="PTHR47572">
    <property type="entry name" value="LIPOPROTEIN-RELATED"/>
    <property type="match status" value="1"/>
</dbReference>
<dbReference type="InterPro" id="IPR011042">
    <property type="entry name" value="6-blade_b-propeller_TolB-like"/>
</dbReference>
<gene>
    <name evidence="4" type="ORF">ABEU19_002261</name>
</gene>